<protein>
    <submittedName>
        <fullName evidence="1">Uncharacterized protein</fullName>
    </submittedName>
</protein>
<dbReference type="AlphaFoldDB" id="A0A0F9L1M3"/>
<gene>
    <name evidence="1" type="ORF">LCGC14_1265880</name>
</gene>
<evidence type="ECO:0000313" key="1">
    <source>
        <dbReference type="EMBL" id="KKM87743.1"/>
    </source>
</evidence>
<name>A0A0F9L1M3_9ZZZZ</name>
<reference evidence="1" key="1">
    <citation type="journal article" date="2015" name="Nature">
        <title>Complex archaea that bridge the gap between prokaryotes and eukaryotes.</title>
        <authorList>
            <person name="Spang A."/>
            <person name="Saw J.H."/>
            <person name="Jorgensen S.L."/>
            <person name="Zaremba-Niedzwiedzka K."/>
            <person name="Martijn J."/>
            <person name="Lind A.E."/>
            <person name="van Eijk R."/>
            <person name="Schleper C."/>
            <person name="Guy L."/>
            <person name="Ettema T.J."/>
        </authorList>
    </citation>
    <scope>NUCLEOTIDE SEQUENCE</scope>
</reference>
<dbReference type="EMBL" id="LAZR01007059">
    <property type="protein sequence ID" value="KKM87743.1"/>
    <property type="molecule type" value="Genomic_DNA"/>
</dbReference>
<feature type="non-terminal residue" evidence="1">
    <location>
        <position position="209"/>
    </location>
</feature>
<comment type="caution">
    <text evidence="1">The sequence shown here is derived from an EMBL/GenBank/DDBJ whole genome shotgun (WGS) entry which is preliminary data.</text>
</comment>
<sequence length="209" mass="22614">MPRYVKEQKKFVDAGIQLHTPPDLVPATQYTRLNNVLPKTEGVLQTRDGLTSIATVLGSSEIHTIFRLNQGVPSVVNERLFGADQRFFTTVLPAGTVITERTGLTFDGEKLSIINFRFTNDEASWAIIANRAGMRKYRGGVGTGYYQKLGITPPLTPATAVDGGAGNLNSTGGTEYDWRYTYVNGVTNSESNPSDVALVAGGSEAKRPT</sequence>
<accession>A0A0F9L1M3</accession>
<organism evidence="1">
    <name type="scientific">marine sediment metagenome</name>
    <dbReference type="NCBI Taxonomy" id="412755"/>
    <lineage>
        <taxon>unclassified sequences</taxon>
        <taxon>metagenomes</taxon>
        <taxon>ecological metagenomes</taxon>
    </lineage>
</organism>
<proteinExistence type="predicted"/>